<dbReference type="SMART" id="SM00388">
    <property type="entry name" value="HisKA"/>
    <property type="match status" value="1"/>
</dbReference>
<dbReference type="InterPro" id="IPR050351">
    <property type="entry name" value="BphY/WalK/GraS-like"/>
</dbReference>
<dbReference type="PANTHER" id="PTHR42878:SF15">
    <property type="entry name" value="BACTERIOPHYTOCHROME"/>
    <property type="match status" value="1"/>
</dbReference>
<name>A0A363UM44_9GAMM</name>
<organism evidence="11 12">
    <name type="scientific">Abyssibacter profundi</name>
    <dbReference type="NCBI Taxonomy" id="2182787"/>
    <lineage>
        <taxon>Bacteria</taxon>
        <taxon>Pseudomonadati</taxon>
        <taxon>Pseudomonadota</taxon>
        <taxon>Gammaproteobacteria</taxon>
        <taxon>Chromatiales</taxon>
        <taxon>Oceanococcaceae</taxon>
        <taxon>Abyssibacter</taxon>
    </lineage>
</organism>
<keyword evidence="3" id="KW-0597">Phosphoprotein</keyword>
<dbReference type="GO" id="GO:0030295">
    <property type="term" value="F:protein kinase activator activity"/>
    <property type="evidence" value="ECO:0007669"/>
    <property type="project" value="TreeGrafter"/>
</dbReference>
<comment type="caution">
    <text evidence="11">The sequence shown here is derived from an EMBL/GenBank/DDBJ whole genome shotgun (WGS) entry which is preliminary data.</text>
</comment>
<dbReference type="OrthoDB" id="9808408at2"/>
<dbReference type="CDD" id="cd00130">
    <property type="entry name" value="PAS"/>
    <property type="match status" value="2"/>
</dbReference>
<dbReference type="EMBL" id="QEQK01000005">
    <property type="protein sequence ID" value="PWN56492.1"/>
    <property type="molecule type" value="Genomic_DNA"/>
</dbReference>
<feature type="region of interest" description="Disordered" evidence="7">
    <location>
        <begin position="36"/>
        <end position="56"/>
    </location>
</feature>
<dbReference type="InterPro" id="IPR003594">
    <property type="entry name" value="HATPase_dom"/>
</dbReference>
<dbReference type="Pfam" id="PF00989">
    <property type="entry name" value="PAS"/>
    <property type="match status" value="2"/>
</dbReference>
<dbReference type="Proteomes" id="UP000251800">
    <property type="component" value="Unassembled WGS sequence"/>
</dbReference>
<gene>
    <name evidence="11" type="ORF">DEH80_06580</name>
</gene>
<dbReference type="FunFam" id="3.30.565.10:FF:000006">
    <property type="entry name" value="Sensor histidine kinase WalK"/>
    <property type="match status" value="1"/>
</dbReference>
<dbReference type="InterPro" id="IPR000014">
    <property type="entry name" value="PAS"/>
</dbReference>
<dbReference type="SUPFAM" id="SSF55874">
    <property type="entry name" value="ATPase domain of HSP90 chaperone/DNA topoisomerase II/histidine kinase"/>
    <property type="match status" value="1"/>
</dbReference>
<keyword evidence="6" id="KW-0472">Membrane</keyword>
<evidence type="ECO:0000256" key="6">
    <source>
        <dbReference type="ARBA" id="ARBA00023136"/>
    </source>
</evidence>
<dbReference type="Pfam" id="PF00512">
    <property type="entry name" value="HisKA"/>
    <property type="match status" value="1"/>
</dbReference>
<protein>
    <recommendedName>
        <fullName evidence="2">histidine kinase</fullName>
        <ecNumber evidence="2">2.7.13.3</ecNumber>
    </recommendedName>
</protein>
<dbReference type="Gene3D" id="3.30.450.20">
    <property type="entry name" value="PAS domain"/>
    <property type="match status" value="2"/>
</dbReference>
<dbReference type="InterPro" id="IPR013767">
    <property type="entry name" value="PAS_fold"/>
</dbReference>
<dbReference type="Gene3D" id="3.30.565.10">
    <property type="entry name" value="Histidine kinase-like ATPase, C-terminal domain"/>
    <property type="match status" value="1"/>
</dbReference>
<dbReference type="SMART" id="SM00086">
    <property type="entry name" value="PAC"/>
    <property type="match status" value="2"/>
</dbReference>
<keyword evidence="4" id="KW-0808">Transferase</keyword>
<evidence type="ECO:0000313" key="12">
    <source>
        <dbReference type="Proteomes" id="UP000251800"/>
    </source>
</evidence>
<evidence type="ECO:0000256" key="5">
    <source>
        <dbReference type="ARBA" id="ARBA00022777"/>
    </source>
</evidence>
<feature type="domain" description="PAS" evidence="9">
    <location>
        <begin position="69"/>
        <end position="118"/>
    </location>
</feature>
<dbReference type="PROSITE" id="PS50109">
    <property type="entry name" value="HIS_KIN"/>
    <property type="match status" value="1"/>
</dbReference>
<dbReference type="GO" id="GO:0007234">
    <property type="term" value="P:osmosensory signaling via phosphorelay pathway"/>
    <property type="evidence" value="ECO:0007669"/>
    <property type="project" value="TreeGrafter"/>
</dbReference>
<dbReference type="PROSITE" id="PS50112">
    <property type="entry name" value="PAS"/>
    <property type="match status" value="2"/>
</dbReference>
<dbReference type="GO" id="GO:0006355">
    <property type="term" value="P:regulation of DNA-templated transcription"/>
    <property type="evidence" value="ECO:0007669"/>
    <property type="project" value="InterPro"/>
</dbReference>
<reference evidence="11 12" key="1">
    <citation type="submission" date="2018-05" db="EMBL/GenBank/DDBJ databases">
        <title>Abyssibacter profundi OUC007T gen. nov., sp. nov, a marine bacterium isolated from seawater of the Mariana Trench.</title>
        <authorList>
            <person name="Zhou S."/>
        </authorList>
    </citation>
    <scope>NUCLEOTIDE SEQUENCE [LARGE SCALE GENOMIC DNA]</scope>
    <source>
        <strain evidence="11 12">OUC007</strain>
    </source>
</reference>
<dbReference type="InterPro" id="IPR004358">
    <property type="entry name" value="Sig_transdc_His_kin-like_C"/>
</dbReference>
<proteinExistence type="predicted"/>
<evidence type="ECO:0000256" key="4">
    <source>
        <dbReference type="ARBA" id="ARBA00022679"/>
    </source>
</evidence>
<dbReference type="InterPro" id="IPR003661">
    <property type="entry name" value="HisK_dim/P_dom"/>
</dbReference>
<dbReference type="InterPro" id="IPR036097">
    <property type="entry name" value="HisK_dim/P_sf"/>
</dbReference>
<feature type="domain" description="PAC" evidence="10">
    <location>
        <begin position="142"/>
        <end position="192"/>
    </location>
</feature>
<dbReference type="GO" id="GO:0000156">
    <property type="term" value="F:phosphorelay response regulator activity"/>
    <property type="evidence" value="ECO:0007669"/>
    <property type="project" value="TreeGrafter"/>
</dbReference>
<evidence type="ECO:0000259" key="8">
    <source>
        <dbReference type="PROSITE" id="PS50109"/>
    </source>
</evidence>
<evidence type="ECO:0000259" key="10">
    <source>
        <dbReference type="PROSITE" id="PS50113"/>
    </source>
</evidence>
<evidence type="ECO:0000256" key="3">
    <source>
        <dbReference type="ARBA" id="ARBA00022553"/>
    </source>
</evidence>
<feature type="domain" description="Histidine kinase" evidence="8">
    <location>
        <begin position="331"/>
        <end position="545"/>
    </location>
</feature>
<dbReference type="InterPro" id="IPR035965">
    <property type="entry name" value="PAS-like_dom_sf"/>
</dbReference>
<dbReference type="Pfam" id="PF02518">
    <property type="entry name" value="HATPase_c"/>
    <property type="match status" value="1"/>
</dbReference>
<feature type="domain" description="PAC" evidence="10">
    <location>
        <begin position="263"/>
        <end position="313"/>
    </location>
</feature>
<dbReference type="InterPro" id="IPR036890">
    <property type="entry name" value="HATPase_C_sf"/>
</dbReference>
<dbReference type="SUPFAM" id="SSF47384">
    <property type="entry name" value="Homodimeric domain of signal transducing histidine kinase"/>
    <property type="match status" value="1"/>
</dbReference>
<dbReference type="InterPro" id="IPR000700">
    <property type="entry name" value="PAS-assoc_C"/>
</dbReference>
<dbReference type="SMART" id="SM00091">
    <property type="entry name" value="PAS"/>
    <property type="match status" value="2"/>
</dbReference>
<dbReference type="PANTHER" id="PTHR42878">
    <property type="entry name" value="TWO-COMPONENT HISTIDINE KINASE"/>
    <property type="match status" value="1"/>
</dbReference>
<keyword evidence="5 11" id="KW-0418">Kinase</keyword>
<dbReference type="PROSITE" id="PS50113">
    <property type="entry name" value="PAC"/>
    <property type="match status" value="2"/>
</dbReference>
<evidence type="ECO:0000256" key="7">
    <source>
        <dbReference type="SAM" id="MobiDB-lite"/>
    </source>
</evidence>
<evidence type="ECO:0000256" key="1">
    <source>
        <dbReference type="ARBA" id="ARBA00000085"/>
    </source>
</evidence>
<dbReference type="AlphaFoldDB" id="A0A363UM44"/>
<dbReference type="EC" id="2.7.13.3" evidence="2"/>
<keyword evidence="12" id="KW-1185">Reference proteome</keyword>
<evidence type="ECO:0000256" key="2">
    <source>
        <dbReference type="ARBA" id="ARBA00012438"/>
    </source>
</evidence>
<comment type="catalytic activity">
    <reaction evidence="1">
        <text>ATP + protein L-histidine = ADP + protein N-phospho-L-histidine.</text>
        <dbReference type="EC" id="2.7.13.3"/>
    </reaction>
</comment>
<dbReference type="Gene3D" id="1.10.287.130">
    <property type="match status" value="1"/>
</dbReference>
<dbReference type="InterPro" id="IPR005467">
    <property type="entry name" value="His_kinase_dom"/>
</dbReference>
<accession>A0A363UM44</accession>
<feature type="domain" description="PAS" evidence="9">
    <location>
        <begin position="186"/>
        <end position="239"/>
    </location>
</feature>
<dbReference type="SMART" id="SM00387">
    <property type="entry name" value="HATPase_c"/>
    <property type="match status" value="1"/>
</dbReference>
<dbReference type="PRINTS" id="PR00344">
    <property type="entry name" value="BCTRLSENSOR"/>
</dbReference>
<dbReference type="GO" id="GO:0000155">
    <property type="term" value="F:phosphorelay sensor kinase activity"/>
    <property type="evidence" value="ECO:0007669"/>
    <property type="project" value="InterPro"/>
</dbReference>
<sequence>MGGTVPENGITEALPPDMTFLRQGGDASVTGVTVLASARSPPDDPSGQAKHAMSAEQPQWTEELELVWFRQIVERAPDAFVVIDSEGRIILVNRQTERLFGYAREELLGKPVEELVPDQLREGHAIARDAYFGEPKVREMGANLDLSGRRKDGTEFPIEISLSPLDTPRGLFAAAAIRDATARRKAQRQFRDLLEAAPDAMVIIDSEGKIALVNAQAVRLFGYQREAMIGRPVEILIPERLRQAHAAHRDHYFGGPKVREMGAGLELSGRRKNGSEFPIEISLSPLETDDGLFATAAVRDISARKQDERKLKEYAQTLKASNVQLEQFASVASHDLQAPLRNIVGFNQLLQRKLAKASTPEDQELFGMVDECARRMQALIDGLLELSRVNRTPLKRKALPVATLVNHAKLQLQSTLDEANAEVHCDSQAEVDGDEALLTQLLQNLIANGIKFQAPGAQPRVTIDSEPSGAARLVLRVQDNGIGIAPNQLESVFKMFRRLHGTEEYPGTGIGLAISQKIVELHDGRIWAESTPGQGTTFFIDLPAA</sequence>
<dbReference type="CDD" id="cd00082">
    <property type="entry name" value="HisKA"/>
    <property type="match status" value="1"/>
</dbReference>
<dbReference type="InterPro" id="IPR001610">
    <property type="entry name" value="PAC"/>
</dbReference>
<evidence type="ECO:0000313" key="11">
    <source>
        <dbReference type="EMBL" id="PWN56492.1"/>
    </source>
</evidence>
<dbReference type="SUPFAM" id="SSF55785">
    <property type="entry name" value="PYP-like sensor domain (PAS domain)"/>
    <property type="match status" value="2"/>
</dbReference>
<evidence type="ECO:0000259" key="9">
    <source>
        <dbReference type="PROSITE" id="PS50112"/>
    </source>
</evidence>
<dbReference type="GO" id="GO:0005886">
    <property type="term" value="C:plasma membrane"/>
    <property type="evidence" value="ECO:0007669"/>
    <property type="project" value="UniProtKB-ARBA"/>
</dbReference>
<dbReference type="NCBIfam" id="TIGR00229">
    <property type="entry name" value="sensory_box"/>
    <property type="match status" value="2"/>
</dbReference>